<comment type="caution">
    <text evidence="2">The sequence shown here is derived from an EMBL/GenBank/DDBJ whole genome shotgun (WGS) entry which is preliminary data.</text>
</comment>
<evidence type="ECO:0000313" key="2">
    <source>
        <dbReference type="EMBL" id="KAK6638489.1"/>
    </source>
</evidence>
<feature type="compositionally biased region" description="Basic and acidic residues" evidence="1">
    <location>
        <begin position="125"/>
        <end position="146"/>
    </location>
</feature>
<dbReference type="EMBL" id="JAWJWE010000003">
    <property type="protein sequence ID" value="KAK6638489.1"/>
    <property type="molecule type" value="Genomic_DNA"/>
</dbReference>
<dbReference type="AlphaFoldDB" id="A0AAN8P4S9"/>
<gene>
    <name evidence="2" type="ORF">RUM43_006756</name>
</gene>
<accession>A0AAN8P4S9</accession>
<organism evidence="2 3">
    <name type="scientific">Polyplax serrata</name>
    <name type="common">Common mouse louse</name>
    <dbReference type="NCBI Taxonomy" id="468196"/>
    <lineage>
        <taxon>Eukaryota</taxon>
        <taxon>Metazoa</taxon>
        <taxon>Ecdysozoa</taxon>
        <taxon>Arthropoda</taxon>
        <taxon>Hexapoda</taxon>
        <taxon>Insecta</taxon>
        <taxon>Pterygota</taxon>
        <taxon>Neoptera</taxon>
        <taxon>Paraneoptera</taxon>
        <taxon>Psocodea</taxon>
        <taxon>Troctomorpha</taxon>
        <taxon>Phthiraptera</taxon>
        <taxon>Anoplura</taxon>
        <taxon>Polyplacidae</taxon>
        <taxon>Polyplax</taxon>
    </lineage>
</organism>
<name>A0AAN8P4S9_POLSC</name>
<feature type="region of interest" description="Disordered" evidence="1">
    <location>
        <begin position="116"/>
        <end position="156"/>
    </location>
</feature>
<evidence type="ECO:0000256" key="1">
    <source>
        <dbReference type="SAM" id="MobiDB-lite"/>
    </source>
</evidence>
<proteinExistence type="predicted"/>
<dbReference type="Proteomes" id="UP001372834">
    <property type="component" value="Unassembled WGS sequence"/>
</dbReference>
<evidence type="ECO:0000313" key="3">
    <source>
        <dbReference type="Proteomes" id="UP001372834"/>
    </source>
</evidence>
<reference evidence="2 3" key="1">
    <citation type="submission" date="2023-10" db="EMBL/GenBank/DDBJ databases">
        <title>Genomes of two closely related lineages of the louse Polyplax serrata with different host specificities.</title>
        <authorList>
            <person name="Martinu J."/>
            <person name="Tarabai H."/>
            <person name="Stefka J."/>
            <person name="Hypsa V."/>
        </authorList>
    </citation>
    <scope>NUCLEOTIDE SEQUENCE [LARGE SCALE GENOMIC DNA]</scope>
    <source>
        <strain evidence="2">HR10_N</strain>
    </source>
</reference>
<sequence>MCIKDVGDWVGFFHASTSSWNFCNVSREHGNTDTSSCARRCDGWVRDDCRDSPFAFAGNAQRKTEEGRYFLSRPGKFLSRESRCVAPPPPPPHAANNVVLRVSRRENPFATEKLNEGMAGVGKGGTEDERVRDQDEGGVHRGERTGDVVAPPRGKLSRSILGEAWRMTRGGEVLASECGDGSGRPSCNV</sequence>
<protein>
    <submittedName>
        <fullName evidence="2">Uncharacterized protein</fullName>
    </submittedName>
</protein>